<organism evidence="1">
    <name type="scientific">marine sediment metagenome</name>
    <dbReference type="NCBI Taxonomy" id="412755"/>
    <lineage>
        <taxon>unclassified sequences</taxon>
        <taxon>metagenomes</taxon>
        <taxon>ecological metagenomes</taxon>
    </lineage>
</organism>
<dbReference type="AlphaFoldDB" id="X1GHH5"/>
<dbReference type="EMBL" id="BARU01022423">
    <property type="protein sequence ID" value="GAH56642.1"/>
    <property type="molecule type" value="Genomic_DNA"/>
</dbReference>
<accession>X1GHH5</accession>
<feature type="non-terminal residue" evidence="1">
    <location>
        <position position="1"/>
    </location>
</feature>
<evidence type="ECO:0000313" key="1">
    <source>
        <dbReference type="EMBL" id="GAH56642.1"/>
    </source>
</evidence>
<name>X1GHH5_9ZZZZ</name>
<sequence length="32" mass="3600">LAADAWKEAETEVFLFTADVFGAEFKNTDFTD</sequence>
<protein>
    <submittedName>
        <fullName evidence="1">Uncharacterized protein</fullName>
    </submittedName>
</protein>
<comment type="caution">
    <text evidence="1">The sequence shown here is derived from an EMBL/GenBank/DDBJ whole genome shotgun (WGS) entry which is preliminary data.</text>
</comment>
<gene>
    <name evidence="1" type="ORF">S03H2_36529</name>
</gene>
<reference evidence="1" key="1">
    <citation type="journal article" date="2014" name="Front. Microbiol.">
        <title>High frequency of phylogenetically diverse reductive dehalogenase-homologous genes in deep subseafloor sedimentary metagenomes.</title>
        <authorList>
            <person name="Kawai M."/>
            <person name="Futagami T."/>
            <person name="Toyoda A."/>
            <person name="Takaki Y."/>
            <person name="Nishi S."/>
            <person name="Hori S."/>
            <person name="Arai W."/>
            <person name="Tsubouchi T."/>
            <person name="Morono Y."/>
            <person name="Uchiyama I."/>
            <person name="Ito T."/>
            <person name="Fujiyama A."/>
            <person name="Inagaki F."/>
            <person name="Takami H."/>
        </authorList>
    </citation>
    <scope>NUCLEOTIDE SEQUENCE</scope>
    <source>
        <strain evidence="1">Expedition CK06-06</strain>
    </source>
</reference>
<proteinExistence type="predicted"/>